<dbReference type="PROSITE" id="PS51733">
    <property type="entry name" value="BPL_LPL_CATALYTIC"/>
    <property type="match status" value="1"/>
</dbReference>
<dbReference type="CDD" id="cd16442">
    <property type="entry name" value="BPL"/>
    <property type="match status" value="1"/>
</dbReference>
<evidence type="ECO:0000313" key="3">
    <source>
        <dbReference type="EMBL" id="WGS66081.1"/>
    </source>
</evidence>
<dbReference type="InterPro" id="IPR045864">
    <property type="entry name" value="aa-tRNA-synth_II/BPL/LPL"/>
</dbReference>
<dbReference type="Pfam" id="PF03099">
    <property type="entry name" value="BPL_LplA_LipB"/>
    <property type="match status" value="1"/>
</dbReference>
<dbReference type="PANTHER" id="PTHR12835">
    <property type="entry name" value="BIOTIN PROTEIN LIGASE"/>
    <property type="match status" value="1"/>
</dbReference>
<dbReference type="Gene3D" id="3.30.930.10">
    <property type="entry name" value="Bira Bifunctional Protein, Domain 2"/>
    <property type="match status" value="1"/>
</dbReference>
<organism evidence="3 4">
    <name type="scientific">Marinitoga aeolica</name>
    <dbReference type="NCBI Taxonomy" id="2809031"/>
    <lineage>
        <taxon>Bacteria</taxon>
        <taxon>Thermotogati</taxon>
        <taxon>Thermotogota</taxon>
        <taxon>Thermotogae</taxon>
        <taxon>Petrotogales</taxon>
        <taxon>Petrotogaceae</taxon>
        <taxon>Marinitoga</taxon>
    </lineage>
</organism>
<dbReference type="EMBL" id="CP069362">
    <property type="protein sequence ID" value="WGS66081.1"/>
    <property type="molecule type" value="Genomic_DNA"/>
</dbReference>
<dbReference type="NCBIfam" id="TIGR00121">
    <property type="entry name" value="birA_ligase"/>
    <property type="match status" value="1"/>
</dbReference>
<gene>
    <name evidence="3" type="ORF">JRV97_05270</name>
</gene>
<dbReference type="RefSeq" id="WP_281001039.1">
    <property type="nucleotide sequence ID" value="NZ_CP069362.1"/>
</dbReference>
<dbReference type="GO" id="GO:0004077">
    <property type="term" value="F:biotin--[biotin carboxyl-carrier protein] ligase activity"/>
    <property type="evidence" value="ECO:0007669"/>
    <property type="project" value="UniProtKB-EC"/>
</dbReference>
<keyword evidence="1 3" id="KW-0436">Ligase</keyword>
<evidence type="ECO:0000259" key="2">
    <source>
        <dbReference type="PROSITE" id="PS51733"/>
    </source>
</evidence>
<dbReference type="PANTHER" id="PTHR12835:SF5">
    <property type="entry name" value="BIOTIN--PROTEIN LIGASE"/>
    <property type="match status" value="1"/>
</dbReference>
<keyword evidence="4" id="KW-1185">Reference proteome</keyword>
<evidence type="ECO:0000256" key="1">
    <source>
        <dbReference type="ARBA" id="ARBA00022598"/>
    </source>
</evidence>
<accession>A0ABY8PTX5</accession>
<sequence length="247" mass="28552">MIGDKLIYFDTINSTNIFLKEHWKELPSETVVWASKQTGGYGRMKREWISPRGGLWFSVLFKPKNRPMNPWHYVRLYTMAIKNVLSKKFKLETVIKWPNDLLVDNKKICGILGEGIYTGKTVAAIIVGIGLNVNNKIPDELKDIATSYIEEKNKKINLEKLLKQINSTAYYKYYIKYFKNNTISVFTKQWINNLNIRNGDFIKIISQNGEKHGKIVSIHGDYLEVLLENGLIENIYAGEVSLRKESV</sequence>
<feature type="domain" description="BPL/LPL catalytic" evidence="2">
    <location>
        <begin position="1"/>
        <end position="177"/>
    </location>
</feature>
<evidence type="ECO:0000313" key="4">
    <source>
        <dbReference type="Proteomes" id="UP001232493"/>
    </source>
</evidence>
<reference evidence="3 4" key="1">
    <citation type="submission" date="2021-02" db="EMBL/GenBank/DDBJ databases">
        <title>Characterization of Marinitoga sp. nov. str. BP5-C20A.</title>
        <authorList>
            <person name="Erauso G."/>
            <person name="Postec A."/>
        </authorList>
    </citation>
    <scope>NUCLEOTIDE SEQUENCE [LARGE SCALE GENOMIC DNA]</scope>
    <source>
        <strain evidence="3 4">BP5-C20A</strain>
    </source>
</reference>
<dbReference type="Proteomes" id="UP001232493">
    <property type="component" value="Chromosome"/>
</dbReference>
<dbReference type="InterPro" id="IPR004143">
    <property type="entry name" value="BPL_LPL_catalytic"/>
</dbReference>
<dbReference type="InterPro" id="IPR004408">
    <property type="entry name" value="Biotin_CoA_COase_ligase"/>
</dbReference>
<proteinExistence type="predicted"/>
<name>A0ABY8PTX5_9BACT</name>
<dbReference type="SUPFAM" id="SSF55681">
    <property type="entry name" value="Class II aaRS and biotin synthetases"/>
    <property type="match status" value="1"/>
</dbReference>
<protein>
    <submittedName>
        <fullName evidence="3">Biotin--[acetyl-CoA-carboxylase] ligase</fullName>
        <ecNumber evidence="3">6.3.4.15</ecNumber>
    </submittedName>
</protein>
<dbReference type="EC" id="6.3.4.15" evidence="3"/>